<dbReference type="AlphaFoldDB" id="A0A239N361"/>
<dbReference type="RefSeq" id="WP_176444528.1">
    <property type="nucleotide sequence ID" value="NZ_FZOW01000027.1"/>
</dbReference>
<organism evidence="1 2">
    <name type="scientific">Rhodococcoides kyotonense</name>
    <dbReference type="NCBI Taxonomy" id="398843"/>
    <lineage>
        <taxon>Bacteria</taxon>
        <taxon>Bacillati</taxon>
        <taxon>Actinomycetota</taxon>
        <taxon>Actinomycetes</taxon>
        <taxon>Mycobacteriales</taxon>
        <taxon>Nocardiaceae</taxon>
        <taxon>Rhodococcoides</taxon>
    </lineage>
</organism>
<protein>
    <submittedName>
        <fullName evidence="1">Uncharacterized protein</fullName>
    </submittedName>
</protein>
<evidence type="ECO:0000313" key="2">
    <source>
        <dbReference type="Proteomes" id="UP000198327"/>
    </source>
</evidence>
<proteinExistence type="predicted"/>
<dbReference type="Proteomes" id="UP000198327">
    <property type="component" value="Unassembled WGS sequence"/>
</dbReference>
<accession>A0A239N361</accession>
<evidence type="ECO:0000313" key="1">
    <source>
        <dbReference type="EMBL" id="SNT48874.1"/>
    </source>
</evidence>
<keyword evidence="2" id="KW-1185">Reference proteome</keyword>
<reference evidence="2" key="1">
    <citation type="submission" date="2017-06" db="EMBL/GenBank/DDBJ databases">
        <authorList>
            <person name="Varghese N."/>
            <person name="Submissions S."/>
        </authorList>
    </citation>
    <scope>NUCLEOTIDE SEQUENCE [LARGE SCALE GENOMIC DNA]</scope>
    <source>
        <strain evidence="2">JCM 23211</strain>
    </source>
</reference>
<name>A0A239N361_9NOCA</name>
<gene>
    <name evidence="1" type="ORF">SAMN05421642_12746</name>
</gene>
<dbReference type="EMBL" id="FZOW01000027">
    <property type="protein sequence ID" value="SNT48874.1"/>
    <property type="molecule type" value="Genomic_DNA"/>
</dbReference>
<sequence length="45" mass="4654">MPELHMRTTALGVLQDYGFRVAPITGEPRGLAVVSALTTTAAGLA</sequence>